<gene>
    <name evidence="7" type="ORF">EFY87_18345</name>
</gene>
<dbReference type="GO" id="GO:0008168">
    <property type="term" value="F:methyltransferase activity"/>
    <property type="evidence" value="ECO:0007669"/>
    <property type="project" value="UniProtKB-UniRule"/>
</dbReference>
<dbReference type="NCBIfam" id="TIGR00027">
    <property type="entry name" value="mthyl_TIGR00027"/>
    <property type="match status" value="1"/>
</dbReference>
<comment type="caution">
    <text evidence="7">The sequence shown here is derived from an EMBL/GenBank/DDBJ whole genome shotgun (WGS) entry which is preliminary data.</text>
</comment>
<dbReference type="EC" id="2.1.1.-" evidence="6"/>
<keyword evidence="8" id="KW-1185">Reference proteome</keyword>
<protein>
    <recommendedName>
        <fullName evidence="6">S-adenosyl-L-methionine-dependent methyltransferase</fullName>
        <ecNumber evidence="6">2.1.1.-</ecNumber>
    </recommendedName>
</protein>
<dbReference type="InterPro" id="IPR007213">
    <property type="entry name" value="Ppm1/Ppm2/Tcmp"/>
</dbReference>
<name>A0A3M9M0P0_9MICO</name>
<keyword evidence="5 6" id="KW-0949">S-adenosyl-L-methionine</keyword>
<keyword evidence="3 6" id="KW-0489">Methyltransferase</keyword>
<reference evidence="7 8" key="1">
    <citation type="submission" date="2018-11" db="EMBL/GenBank/DDBJ databases">
        <title>Draft genome of Simplicispira Flexivirga sp. BO-16.</title>
        <authorList>
            <person name="Im W.T."/>
        </authorList>
    </citation>
    <scope>NUCLEOTIDE SEQUENCE [LARGE SCALE GENOMIC DNA]</scope>
    <source>
        <strain evidence="7 8">BO-16</strain>
    </source>
</reference>
<dbReference type="SUPFAM" id="SSF53335">
    <property type="entry name" value="S-adenosyl-L-methionine-dependent methyltransferases"/>
    <property type="match status" value="1"/>
</dbReference>
<sequence length="301" mass="32703">MIPGKPSRTAWSAAMHRAAHQIVDRASVFDDPMAVPMTGWSRRRIEQDVARHPERRGMRFFIASRHQFARDVVRRAAERAGDPVQVVVLGAGLDTTAYRGGPESDDVVRVFEVDHPATGAWKREHLTREGIFPTLPVAYVGVDFETQSVHAALQSAGLDPARPVVVVWLGVLVYLTRPAIEATVSELSGLATAPVDLVFDYPEPTEDLSGRVAQVRAARASRVAALGEPWLSSYTPEEMRCLLADRGFAAVEDLATADWIERYFGVRRPAAGAGAHLLHAVTGAARRSGSGPGRRTRAGSN</sequence>
<keyword evidence="4 7" id="KW-0808">Transferase</keyword>
<dbReference type="Pfam" id="PF04072">
    <property type="entry name" value="LCM"/>
    <property type="match status" value="1"/>
</dbReference>
<dbReference type="EMBL" id="RJJQ01000024">
    <property type="protein sequence ID" value="RNI18158.1"/>
    <property type="molecule type" value="Genomic_DNA"/>
</dbReference>
<evidence type="ECO:0000256" key="2">
    <source>
        <dbReference type="ARBA" id="ARBA00008138"/>
    </source>
</evidence>
<comment type="function">
    <text evidence="1 6">Exhibits S-adenosyl-L-methionine-dependent methyltransferase activity.</text>
</comment>
<organism evidence="7 8">
    <name type="scientific">Flexivirga caeni</name>
    <dbReference type="NCBI Taxonomy" id="2294115"/>
    <lineage>
        <taxon>Bacteria</taxon>
        <taxon>Bacillati</taxon>
        <taxon>Actinomycetota</taxon>
        <taxon>Actinomycetes</taxon>
        <taxon>Micrococcales</taxon>
        <taxon>Dermacoccaceae</taxon>
        <taxon>Flexivirga</taxon>
    </lineage>
</organism>
<evidence type="ECO:0000256" key="1">
    <source>
        <dbReference type="ARBA" id="ARBA00003907"/>
    </source>
</evidence>
<comment type="similarity">
    <text evidence="2 6">Belongs to the UPF0677 family.</text>
</comment>
<evidence type="ECO:0000256" key="3">
    <source>
        <dbReference type="ARBA" id="ARBA00022603"/>
    </source>
</evidence>
<dbReference type="OrthoDB" id="9806164at2"/>
<evidence type="ECO:0000256" key="6">
    <source>
        <dbReference type="RuleBase" id="RU362030"/>
    </source>
</evidence>
<evidence type="ECO:0000313" key="7">
    <source>
        <dbReference type="EMBL" id="RNI18158.1"/>
    </source>
</evidence>
<proteinExistence type="inferred from homology"/>
<accession>A0A3M9M0P0</accession>
<dbReference type="RefSeq" id="WP_123272929.1">
    <property type="nucleotide sequence ID" value="NZ_RJJQ01000024.1"/>
</dbReference>
<dbReference type="InterPro" id="IPR011610">
    <property type="entry name" value="SAM_mthyl_Trfase_ML2640-like"/>
</dbReference>
<evidence type="ECO:0000313" key="8">
    <source>
        <dbReference type="Proteomes" id="UP000271678"/>
    </source>
</evidence>
<dbReference type="PANTHER" id="PTHR43619">
    <property type="entry name" value="S-ADENOSYL-L-METHIONINE-DEPENDENT METHYLTRANSFERASE YKTD-RELATED"/>
    <property type="match status" value="1"/>
</dbReference>
<dbReference type="AlphaFoldDB" id="A0A3M9M0P0"/>
<dbReference type="GO" id="GO:0032259">
    <property type="term" value="P:methylation"/>
    <property type="evidence" value="ECO:0007669"/>
    <property type="project" value="UniProtKB-KW"/>
</dbReference>
<dbReference type="InterPro" id="IPR029063">
    <property type="entry name" value="SAM-dependent_MTases_sf"/>
</dbReference>
<dbReference type="Proteomes" id="UP000271678">
    <property type="component" value="Unassembled WGS sequence"/>
</dbReference>
<dbReference type="PANTHER" id="PTHR43619:SF2">
    <property type="entry name" value="S-ADENOSYL-L-METHIONINE-DEPENDENT METHYLTRANSFERASES SUPERFAMILY PROTEIN"/>
    <property type="match status" value="1"/>
</dbReference>
<dbReference type="Gene3D" id="3.40.50.150">
    <property type="entry name" value="Vaccinia Virus protein VP39"/>
    <property type="match status" value="1"/>
</dbReference>
<evidence type="ECO:0000256" key="5">
    <source>
        <dbReference type="ARBA" id="ARBA00022691"/>
    </source>
</evidence>
<evidence type="ECO:0000256" key="4">
    <source>
        <dbReference type="ARBA" id="ARBA00022679"/>
    </source>
</evidence>